<dbReference type="EMBL" id="NQVE01000111">
    <property type="protein sequence ID" value="RAL47797.1"/>
    <property type="molecule type" value="Genomic_DNA"/>
</dbReference>
<comment type="similarity">
    <text evidence="1">Belongs to the glycosyl hydrolase 10 (cellulase F) family.</text>
</comment>
<comment type="caution">
    <text evidence="7">The sequence shown here is derived from an EMBL/GenBank/DDBJ whole genome shotgun (WGS) entry which is preliminary data.</text>
</comment>
<evidence type="ECO:0000313" key="8">
    <source>
        <dbReference type="Proteomes" id="UP000249390"/>
    </source>
</evidence>
<gene>
    <name evidence="7" type="ORF">DM860_012422</name>
</gene>
<dbReference type="SUPFAM" id="SSF51445">
    <property type="entry name" value="(Trans)glycosidases"/>
    <property type="match status" value="1"/>
</dbReference>
<dbReference type="InterPro" id="IPR008979">
    <property type="entry name" value="Galactose-bd-like_sf"/>
</dbReference>
<dbReference type="Gene3D" id="3.20.20.80">
    <property type="entry name" value="Glycosidases"/>
    <property type="match status" value="1"/>
</dbReference>
<evidence type="ECO:0000256" key="1">
    <source>
        <dbReference type="ARBA" id="ARBA00007495"/>
    </source>
</evidence>
<dbReference type="Pfam" id="PF02018">
    <property type="entry name" value="CBM_4_9"/>
    <property type="match status" value="1"/>
</dbReference>
<dbReference type="InterPro" id="IPR003305">
    <property type="entry name" value="CenC_carb-bd"/>
</dbReference>
<proteinExistence type="inferred from homology"/>
<protein>
    <recommendedName>
        <fullName evidence="6">GH10 domain-containing protein</fullName>
    </recommendedName>
</protein>
<evidence type="ECO:0000256" key="4">
    <source>
        <dbReference type="ARBA" id="ARBA00023277"/>
    </source>
</evidence>
<organism evidence="7 8">
    <name type="scientific">Cuscuta australis</name>
    <dbReference type="NCBI Taxonomy" id="267555"/>
    <lineage>
        <taxon>Eukaryota</taxon>
        <taxon>Viridiplantae</taxon>
        <taxon>Streptophyta</taxon>
        <taxon>Embryophyta</taxon>
        <taxon>Tracheophyta</taxon>
        <taxon>Spermatophyta</taxon>
        <taxon>Magnoliopsida</taxon>
        <taxon>eudicotyledons</taxon>
        <taxon>Gunneridae</taxon>
        <taxon>Pentapetalae</taxon>
        <taxon>asterids</taxon>
        <taxon>lamiids</taxon>
        <taxon>Solanales</taxon>
        <taxon>Convolvulaceae</taxon>
        <taxon>Cuscuteae</taxon>
        <taxon>Cuscuta</taxon>
        <taxon>Cuscuta subgen. Grammica</taxon>
        <taxon>Cuscuta sect. Cleistogrammica</taxon>
    </lineage>
</organism>
<dbReference type="InterPro" id="IPR044846">
    <property type="entry name" value="GH10"/>
</dbReference>
<keyword evidence="4" id="KW-0119">Carbohydrate metabolism</keyword>
<dbReference type="PANTHER" id="PTHR31490">
    <property type="entry name" value="GLYCOSYL HYDROLASE"/>
    <property type="match status" value="1"/>
</dbReference>
<evidence type="ECO:0000259" key="6">
    <source>
        <dbReference type="PROSITE" id="PS51760"/>
    </source>
</evidence>
<dbReference type="PROSITE" id="PS51760">
    <property type="entry name" value="GH10_2"/>
    <property type="match status" value="1"/>
</dbReference>
<dbReference type="GO" id="GO:0000272">
    <property type="term" value="P:polysaccharide catabolic process"/>
    <property type="evidence" value="ECO:0007669"/>
    <property type="project" value="UniProtKB-KW"/>
</dbReference>
<evidence type="ECO:0000256" key="5">
    <source>
        <dbReference type="ARBA" id="ARBA00023326"/>
    </source>
</evidence>
<dbReference type="InterPro" id="IPR001000">
    <property type="entry name" value="GH10_dom"/>
</dbReference>
<dbReference type="SUPFAM" id="SSF49785">
    <property type="entry name" value="Galactose-binding domain-like"/>
    <property type="match status" value="1"/>
</dbReference>
<dbReference type="SMART" id="SM00633">
    <property type="entry name" value="Glyco_10"/>
    <property type="match status" value="1"/>
</dbReference>
<sequence length="547" mass="60651">MKNPLKPQYNGGMVVNPEFNDGLNGWLSFGNNQVNLTKGTSMEGNNFIIASNRKVPHDGFSQKIDLKKGHHYTVSGWIQISDDTKSDVSVLLKTPSGYEYVAWVIARSGCWSMFKGGFVSNDSATFELYFQSNNTQTEIWGDSISVKEFTPEQWTAHQVKSIEKVRKSKVSIQIVDSEGNPLPNAIVAVVSGRPNFPLGCAINNNILNNNAYQAWFFSRFKYTVFENEMKWYSTEPSQGREDYSVSDAMLQLVQNRGVTLRGHNVFWDDPKLLPYWVPNLTPSQLSAAASERINSFVKRYAGQVIHWDVVNENLHHHFFEEKLGPGASAVYYNLTSVLDGKATPFLNDYNTIEHQEDSYSTPSKYLDKIGELRAHGYNGPLGIGLEAHFGVPDLAYVRSAIDTLASTNLPIWITELDVSPRANQGILLEQILNELVSHPAVQGIVIWSAWKPDGCYKMCLTDNSFKNLPTGDVVDGVLKRMSGQGLGGTTAAGGYFETSLFHGDYQVKVEHPSLETPTVHPLAVTPPIAGAGAETQSVINFKVSLQV</sequence>
<name>A0A328DQ62_9ASTE</name>
<evidence type="ECO:0000313" key="7">
    <source>
        <dbReference type="EMBL" id="RAL47797.1"/>
    </source>
</evidence>
<dbReference type="GO" id="GO:0031176">
    <property type="term" value="F:endo-1,4-beta-xylanase activity"/>
    <property type="evidence" value="ECO:0007669"/>
    <property type="project" value="UniProtKB-ARBA"/>
</dbReference>
<dbReference type="Pfam" id="PF00331">
    <property type="entry name" value="Glyco_hydro_10"/>
    <property type="match status" value="1"/>
</dbReference>
<dbReference type="Gene3D" id="2.60.120.260">
    <property type="entry name" value="Galactose-binding domain-like"/>
    <property type="match status" value="1"/>
</dbReference>
<dbReference type="PANTHER" id="PTHR31490:SF2">
    <property type="entry name" value="GLYCOSYL HYDROLASE FAMILY 10 PROTEIN"/>
    <property type="match status" value="1"/>
</dbReference>
<reference evidence="7 8" key="1">
    <citation type="submission" date="2018-06" db="EMBL/GenBank/DDBJ databases">
        <title>The Genome of Cuscuta australis (Dodder) Provides Insight into the Evolution of Plant Parasitism.</title>
        <authorList>
            <person name="Liu H."/>
        </authorList>
    </citation>
    <scope>NUCLEOTIDE SEQUENCE [LARGE SCALE GENOMIC DNA]</scope>
    <source>
        <strain evidence="8">cv. Yunnan</strain>
        <tissue evidence="7">Vines</tissue>
    </source>
</reference>
<dbReference type="InterPro" id="IPR017853">
    <property type="entry name" value="GH"/>
</dbReference>
<evidence type="ECO:0000256" key="2">
    <source>
        <dbReference type="ARBA" id="ARBA00022737"/>
    </source>
</evidence>
<dbReference type="Proteomes" id="UP000249390">
    <property type="component" value="Unassembled WGS sequence"/>
</dbReference>
<accession>A0A328DQ62</accession>
<feature type="domain" description="GH10" evidence="6">
    <location>
        <begin position="190"/>
        <end position="477"/>
    </location>
</feature>
<evidence type="ECO:0000256" key="3">
    <source>
        <dbReference type="ARBA" id="ARBA00022801"/>
    </source>
</evidence>
<keyword evidence="5" id="KW-0624">Polysaccharide degradation</keyword>
<keyword evidence="2" id="KW-0677">Repeat</keyword>
<keyword evidence="8" id="KW-1185">Reference proteome</keyword>
<keyword evidence="3" id="KW-0378">Hydrolase</keyword>
<dbReference type="AlphaFoldDB" id="A0A328DQ62"/>